<keyword evidence="2" id="KW-0560">Oxidoreductase</keyword>
<gene>
    <name evidence="2" type="ORF">FE697_002675</name>
</gene>
<dbReference type="GO" id="GO:0051213">
    <property type="term" value="F:dioxygenase activity"/>
    <property type="evidence" value="ECO:0007669"/>
    <property type="project" value="UniProtKB-KW"/>
</dbReference>
<sequence length="153" mass="16286">MSTISESTDRRSAKGLGILIAIAGVVMVIAGATTYTLVSQTLADEKITVSDDARFAAGDDVNGPWSAYWQADIIQQHAEEAADGNTYAELEQDDPRREVVMDASFLRASLFTSVVAFGVSALVVGLGIVFLLVGWALVRLSPSRRAEPAPTVE</sequence>
<evidence type="ECO:0000313" key="2">
    <source>
        <dbReference type="EMBL" id="KAA1424836.1"/>
    </source>
</evidence>
<dbReference type="RefSeq" id="WP_149768006.1">
    <property type="nucleotide sequence ID" value="NZ_VDFQ02000001.1"/>
</dbReference>
<keyword evidence="1" id="KW-0812">Transmembrane</keyword>
<organism evidence="2 3">
    <name type="scientific">Mumia zhuanghuii</name>
    <dbReference type="NCBI Taxonomy" id="2585211"/>
    <lineage>
        <taxon>Bacteria</taxon>
        <taxon>Bacillati</taxon>
        <taxon>Actinomycetota</taxon>
        <taxon>Actinomycetes</taxon>
        <taxon>Propionibacteriales</taxon>
        <taxon>Nocardioidaceae</taxon>
        <taxon>Mumia</taxon>
    </lineage>
</organism>
<comment type="caution">
    <text evidence="2">The sequence shown here is derived from an EMBL/GenBank/DDBJ whole genome shotgun (WGS) entry which is preliminary data.</text>
</comment>
<accession>A0A5Q6S3C7</accession>
<feature type="transmembrane region" description="Helical" evidence="1">
    <location>
        <begin position="110"/>
        <end position="138"/>
    </location>
</feature>
<feature type="transmembrane region" description="Helical" evidence="1">
    <location>
        <begin position="16"/>
        <end position="38"/>
    </location>
</feature>
<evidence type="ECO:0000313" key="3">
    <source>
        <dbReference type="Proteomes" id="UP000307768"/>
    </source>
</evidence>
<protein>
    <submittedName>
        <fullName evidence="2">Aromatic ring-opening dioxygenase LigA</fullName>
    </submittedName>
</protein>
<evidence type="ECO:0000256" key="1">
    <source>
        <dbReference type="SAM" id="Phobius"/>
    </source>
</evidence>
<keyword evidence="1" id="KW-0472">Membrane</keyword>
<dbReference type="Proteomes" id="UP000307768">
    <property type="component" value="Unassembled WGS sequence"/>
</dbReference>
<dbReference type="OrthoDB" id="5243687at2"/>
<name>A0A5Q6S3C7_9ACTN</name>
<keyword evidence="2" id="KW-0223">Dioxygenase</keyword>
<dbReference type="AlphaFoldDB" id="A0A5Q6S3C7"/>
<reference evidence="2 3" key="1">
    <citation type="submission" date="2019-09" db="EMBL/GenBank/DDBJ databases">
        <title>Mumia zhuanghuii sp. nov. isolated from the intestinal contents of plateau pika (Ochotona curzoniae) in the Qinghai-Tibet plateau of China.</title>
        <authorList>
            <person name="Tian Z."/>
        </authorList>
    </citation>
    <scope>NUCLEOTIDE SEQUENCE [LARGE SCALE GENOMIC DNA]</scope>
    <source>
        <strain evidence="3">350</strain>
    </source>
</reference>
<keyword evidence="1" id="KW-1133">Transmembrane helix</keyword>
<proteinExistence type="predicted"/>
<dbReference type="EMBL" id="VDFQ02000001">
    <property type="protein sequence ID" value="KAA1424836.1"/>
    <property type="molecule type" value="Genomic_DNA"/>
</dbReference>